<feature type="compositionally biased region" description="Polar residues" evidence="1">
    <location>
        <begin position="150"/>
        <end position="162"/>
    </location>
</feature>
<gene>
    <name evidence="2" type="ORF">GR328_20320</name>
</gene>
<dbReference type="AlphaFoldDB" id="A0A7X3SR38"/>
<evidence type="ECO:0000313" key="3">
    <source>
        <dbReference type="Proteomes" id="UP000436483"/>
    </source>
</evidence>
<protein>
    <submittedName>
        <fullName evidence="2">Uncharacterized protein</fullName>
    </submittedName>
</protein>
<sequence length="205" mass="23340">MSAMTDVRPIFENEEWLVTEEGLEHKTNGYFIERESLGQRRGDGLWAWPLHMAEKSWCAMTPFAEAFSCAVSVYDVEAGAELAQTFKVARREIAAWPQVNQPLGRTSRNPAPAMSPTLRNEARTPIFVESGFSEKSLLDEGFRKPDNSSRMRSQPSARPFSTTTRIRSARYTMEKAPALAWQAPYRIRRTGTKLVRLLQAAWNIR</sequence>
<dbReference type="EMBL" id="WURB01000021">
    <property type="protein sequence ID" value="MXQ13759.1"/>
    <property type="molecule type" value="Genomic_DNA"/>
</dbReference>
<feature type="region of interest" description="Disordered" evidence="1">
    <location>
        <begin position="142"/>
        <end position="162"/>
    </location>
</feature>
<dbReference type="OrthoDB" id="8454975at2"/>
<accession>A0A7X3SR38</accession>
<dbReference type="Proteomes" id="UP000436483">
    <property type="component" value="Unassembled WGS sequence"/>
</dbReference>
<comment type="caution">
    <text evidence="2">The sequence shown here is derived from an EMBL/GenBank/DDBJ whole genome shotgun (WGS) entry which is preliminary data.</text>
</comment>
<reference evidence="2 3" key="2">
    <citation type="submission" date="2020-01" db="EMBL/GenBank/DDBJ databases">
        <title>Microvirga sp. nov., an arsenate reduction bacterium isolated from Tibet hotspring sediments.</title>
        <authorList>
            <person name="Xian W.-D."/>
            <person name="Li W.-J."/>
        </authorList>
    </citation>
    <scope>NUCLEOTIDE SEQUENCE [LARGE SCALE GENOMIC DNA]</scope>
    <source>
        <strain evidence="2 3">KCTC 23863</strain>
    </source>
</reference>
<reference evidence="2 3" key="1">
    <citation type="submission" date="2019-12" db="EMBL/GenBank/DDBJ databases">
        <authorList>
            <person name="Yuan C.-G."/>
        </authorList>
    </citation>
    <scope>NUCLEOTIDE SEQUENCE [LARGE SCALE GENOMIC DNA]</scope>
    <source>
        <strain evidence="2 3">KCTC 23863</strain>
    </source>
</reference>
<name>A0A7X3SR38_9HYPH</name>
<dbReference type="RefSeq" id="WP_160887060.1">
    <property type="nucleotide sequence ID" value="NZ_WURB01000021.1"/>
</dbReference>
<organism evidence="2 3">
    <name type="scientific">Microvirga makkahensis</name>
    <dbReference type="NCBI Taxonomy" id="1128670"/>
    <lineage>
        <taxon>Bacteria</taxon>
        <taxon>Pseudomonadati</taxon>
        <taxon>Pseudomonadota</taxon>
        <taxon>Alphaproteobacteria</taxon>
        <taxon>Hyphomicrobiales</taxon>
        <taxon>Methylobacteriaceae</taxon>
        <taxon>Microvirga</taxon>
    </lineage>
</organism>
<evidence type="ECO:0000256" key="1">
    <source>
        <dbReference type="SAM" id="MobiDB-lite"/>
    </source>
</evidence>
<evidence type="ECO:0000313" key="2">
    <source>
        <dbReference type="EMBL" id="MXQ13759.1"/>
    </source>
</evidence>
<proteinExistence type="predicted"/>
<keyword evidence="3" id="KW-1185">Reference proteome</keyword>